<sequence>MKITFTDKAIEKLKPILSRTNKQLKLKYDTDGCGCAVNGVTALWLVEHADQDDIVVDTNFVPILLEKSRLVFYDETMTIDTVESVGCFQLKSPSEIINPRMSLVERSERNE</sequence>
<dbReference type="InterPro" id="IPR000361">
    <property type="entry name" value="ATAP_core_dom"/>
</dbReference>
<proteinExistence type="predicted"/>
<evidence type="ECO:0000313" key="2">
    <source>
        <dbReference type="EMBL" id="RAK22265.1"/>
    </source>
</evidence>
<keyword evidence="3" id="KW-1185">Reference proteome</keyword>
<dbReference type="OrthoDB" id="2361087at2"/>
<dbReference type="EMBL" id="QLMH01000002">
    <property type="protein sequence ID" value="RAK22265.1"/>
    <property type="molecule type" value="Genomic_DNA"/>
</dbReference>
<name>A0A327YRC4_9BACL</name>
<dbReference type="Gene3D" id="2.60.300.12">
    <property type="entry name" value="HesB-like domain"/>
    <property type="match status" value="1"/>
</dbReference>
<reference evidence="2 3" key="1">
    <citation type="submission" date="2018-06" db="EMBL/GenBank/DDBJ databases">
        <title>Genomic Encyclopedia of Type Strains, Phase III (KMG-III): the genomes of soil and plant-associated and newly described type strains.</title>
        <authorList>
            <person name="Whitman W."/>
        </authorList>
    </citation>
    <scope>NUCLEOTIDE SEQUENCE [LARGE SCALE GENOMIC DNA]</scope>
    <source>
        <strain evidence="2 3">CGMCC 1.8979</strain>
    </source>
</reference>
<dbReference type="InterPro" id="IPR035903">
    <property type="entry name" value="HesB-like_dom_sf"/>
</dbReference>
<dbReference type="RefSeq" id="WP_111644117.1">
    <property type="nucleotide sequence ID" value="NZ_QLMH01000002.1"/>
</dbReference>
<accession>A0A327YRC4</accession>
<dbReference type="SUPFAM" id="SSF89360">
    <property type="entry name" value="HesB-like domain"/>
    <property type="match status" value="1"/>
</dbReference>
<protein>
    <submittedName>
        <fullName evidence="2">Uncharacterized protein YqkB</fullName>
    </submittedName>
</protein>
<dbReference type="AlphaFoldDB" id="A0A327YRC4"/>
<evidence type="ECO:0000259" key="1">
    <source>
        <dbReference type="Pfam" id="PF01521"/>
    </source>
</evidence>
<comment type="caution">
    <text evidence="2">The sequence shown here is derived from an EMBL/GenBank/DDBJ whole genome shotgun (WGS) entry which is preliminary data.</text>
</comment>
<evidence type="ECO:0000313" key="3">
    <source>
        <dbReference type="Proteomes" id="UP000248555"/>
    </source>
</evidence>
<dbReference type="Proteomes" id="UP000248555">
    <property type="component" value="Unassembled WGS sequence"/>
</dbReference>
<organism evidence="2 3">
    <name type="scientific">Paranoxybacillus vitaminiphilus</name>
    <dbReference type="NCBI Taxonomy" id="581036"/>
    <lineage>
        <taxon>Bacteria</taxon>
        <taxon>Bacillati</taxon>
        <taxon>Bacillota</taxon>
        <taxon>Bacilli</taxon>
        <taxon>Bacillales</taxon>
        <taxon>Anoxybacillaceae</taxon>
        <taxon>Paranoxybacillus</taxon>
    </lineage>
</organism>
<gene>
    <name evidence="2" type="ORF">B0I26_102256</name>
</gene>
<feature type="domain" description="Core" evidence="1">
    <location>
        <begin position="1"/>
        <end position="104"/>
    </location>
</feature>
<dbReference type="Pfam" id="PF01521">
    <property type="entry name" value="Fe-S_biosyn"/>
    <property type="match status" value="1"/>
</dbReference>